<keyword evidence="3" id="KW-0472">Membrane</keyword>
<dbReference type="InterPro" id="IPR013783">
    <property type="entry name" value="Ig-like_fold"/>
</dbReference>
<dbReference type="InterPro" id="IPR003006">
    <property type="entry name" value="Ig/MHC_CS"/>
</dbReference>
<dbReference type="PROSITE" id="PS50835">
    <property type="entry name" value="IG_LIKE"/>
    <property type="match status" value="1"/>
</dbReference>
<keyword evidence="4" id="KW-0732">Signal</keyword>
<dbReference type="InterPro" id="IPR003597">
    <property type="entry name" value="Ig_C1-set"/>
</dbReference>
<accession>W5KEI3</accession>
<dbReference type="PANTHER" id="PTHR19944:SF86">
    <property type="entry name" value="HLA CLASS II HISTOCOMPATIBILITY ANTIGEN, DR ALPHA CHAIN"/>
    <property type="match status" value="1"/>
</dbReference>
<name>W5KEI3_ASTMX</name>
<dbReference type="Ensembl" id="ENSAMXT00000005994.2">
    <property type="protein sequence ID" value="ENSAMXP00000005994.2"/>
    <property type="gene ID" value="ENSAMXG00000005852.2"/>
</dbReference>
<feature type="domain" description="Ig-like" evidence="5">
    <location>
        <begin position="104"/>
        <end position="192"/>
    </location>
</feature>
<dbReference type="InterPro" id="IPR036179">
    <property type="entry name" value="Ig-like_dom_sf"/>
</dbReference>
<dbReference type="eggNOG" id="ENOG502RXYJ">
    <property type="taxonomic scope" value="Eukaryota"/>
</dbReference>
<dbReference type="AlphaFoldDB" id="W5KEI3"/>
<dbReference type="HOGENOM" id="CLU_069380_3_0_1"/>
<reference evidence="6" key="4">
    <citation type="submission" date="2025-09" db="UniProtKB">
        <authorList>
            <consortium name="Ensembl"/>
        </authorList>
    </citation>
    <scope>IDENTIFICATION</scope>
</reference>
<dbReference type="InterPro" id="IPR050160">
    <property type="entry name" value="MHC/Immunoglobulin"/>
</dbReference>
<dbReference type="InterPro" id="IPR007110">
    <property type="entry name" value="Ig-like_dom"/>
</dbReference>
<evidence type="ECO:0000256" key="2">
    <source>
        <dbReference type="ARBA" id="ARBA00023319"/>
    </source>
</evidence>
<dbReference type="InParanoid" id="W5KEI3"/>
<keyword evidence="1" id="KW-0325">Glycoprotein</keyword>
<dbReference type="FunCoup" id="W5KEI3">
    <property type="interactions" value="1014"/>
</dbReference>
<dbReference type="InterPro" id="IPR011162">
    <property type="entry name" value="MHC_I/II-like_Ag-recog"/>
</dbReference>
<feature type="chain" id="PRO_5017465122" description="Ig-like domain-containing protein" evidence="4">
    <location>
        <begin position="21"/>
        <end position="236"/>
    </location>
</feature>
<dbReference type="STRING" id="7994.ENSAMXP00000005994"/>
<evidence type="ECO:0000313" key="7">
    <source>
        <dbReference type="Proteomes" id="UP000018467"/>
    </source>
</evidence>
<evidence type="ECO:0000313" key="6">
    <source>
        <dbReference type="Ensembl" id="ENSAMXP00000005994.2"/>
    </source>
</evidence>
<dbReference type="SUPFAM" id="SSF48726">
    <property type="entry name" value="Immunoglobulin"/>
    <property type="match status" value="1"/>
</dbReference>
<keyword evidence="7" id="KW-1185">Reference proteome</keyword>
<proteinExistence type="predicted"/>
<evidence type="ECO:0000259" key="5">
    <source>
        <dbReference type="PROSITE" id="PS50835"/>
    </source>
</evidence>
<feature type="signal peptide" evidence="4">
    <location>
        <begin position="1"/>
        <end position="20"/>
    </location>
</feature>
<keyword evidence="3" id="KW-0812">Transmembrane</keyword>
<keyword evidence="2" id="KW-0393">Immunoglobulin domain</keyword>
<reference evidence="7" key="2">
    <citation type="journal article" date="2014" name="Nat. Commun.">
        <title>The cavefish genome reveals candidate genes for eye loss.</title>
        <authorList>
            <person name="McGaugh S.E."/>
            <person name="Gross J.B."/>
            <person name="Aken B."/>
            <person name="Blin M."/>
            <person name="Borowsky R."/>
            <person name="Chalopin D."/>
            <person name="Hinaux H."/>
            <person name="Jeffery W.R."/>
            <person name="Keene A."/>
            <person name="Ma L."/>
            <person name="Minx P."/>
            <person name="Murphy D."/>
            <person name="O'Quin K.E."/>
            <person name="Retaux S."/>
            <person name="Rohner N."/>
            <person name="Searle S.M."/>
            <person name="Stahl B.A."/>
            <person name="Tabin C."/>
            <person name="Volff J.N."/>
            <person name="Yoshizawa M."/>
            <person name="Warren W.C."/>
        </authorList>
    </citation>
    <scope>NUCLEOTIDE SEQUENCE [LARGE SCALE GENOMIC DNA]</scope>
    <source>
        <strain evidence="7">female</strain>
    </source>
</reference>
<dbReference type="Bgee" id="ENSAMXG00000005852">
    <property type="expression patterns" value="Expressed in head kidney and 4 other cell types or tissues"/>
</dbReference>
<reference evidence="6" key="3">
    <citation type="submission" date="2025-08" db="UniProtKB">
        <authorList>
            <consortium name="Ensembl"/>
        </authorList>
    </citation>
    <scope>IDENTIFICATION</scope>
</reference>
<dbReference type="Pfam" id="PF07654">
    <property type="entry name" value="C1-set"/>
    <property type="match status" value="1"/>
</dbReference>
<keyword evidence="3" id="KW-1133">Transmembrane helix</keyword>
<sequence>MGVLILIGVIVCAAYTQSTGYIKYGMKLKCDENDAEVYYHYEEQMVAYYDNKAGRIVTTVPELPDPFVFPDVSSDAVEKEEYCKKGFTIINEVYANQTEELEPPWVSLYPKRQMDLRINNTLICHISEFFPPPVRVTWTRNNLNMKEGVTLSPYYQNNDGTISVFSTLSFIPEEGDIYSCTVEHRALERPLTRILDVEVDKPSVLPTVVCAVGLCLGVVGAAAGVFLIFRANKHQN</sequence>
<dbReference type="SMART" id="SM00407">
    <property type="entry name" value="IGc1"/>
    <property type="match status" value="1"/>
</dbReference>
<dbReference type="PROSITE" id="PS00290">
    <property type="entry name" value="IG_MHC"/>
    <property type="match status" value="1"/>
</dbReference>
<evidence type="ECO:0000256" key="4">
    <source>
        <dbReference type="SAM" id="SignalP"/>
    </source>
</evidence>
<dbReference type="Gene3D" id="2.60.40.10">
    <property type="entry name" value="Immunoglobulins"/>
    <property type="match status" value="1"/>
</dbReference>
<evidence type="ECO:0000256" key="1">
    <source>
        <dbReference type="ARBA" id="ARBA00023180"/>
    </source>
</evidence>
<evidence type="ECO:0000256" key="3">
    <source>
        <dbReference type="SAM" id="Phobius"/>
    </source>
</evidence>
<organism evidence="6 7">
    <name type="scientific">Astyanax mexicanus</name>
    <name type="common">Blind cave fish</name>
    <name type="synonym">Astyanax fasciatus mexicanus</name>
    <dbReference type="NCBI Taxonomy" id="7994"/>
    <lineage>
        <taxon>Eukaryota</taxon>
        <taxon>Metazoa</taxon>
        <taxon>Chordata</taxon>
        <taxon>Craniata</taxon>
        <taxon>Vertebrata</taxon>
        <taxon>Euteleostomi</taxon>
        <taxon>Actinopterygii</taxon>
        <taxon>Neopterygii</taxon>
        <taxon>Teleostei</taxon>
        <taxon>Ostariophysi</taxon>
        <taxon>Characiformes</taxon>
        <taxon>Characoidei</taxon>
        <taxon>Acestrorhamphidae</taxon>
        <taxon>Acestrorhamphinae</taxon>
        <taxon>Astyanax</taxon>
    </lineage>
</organism>
<dbReference type="GeneTree" id="ENSGT00940000161847"/>
<reference evidence="7" key="1">
    <citation type="submission" date="2013-03" db="EMBL/GenBank/DDBJ databases">
        <authorList>
            <person name="Jeffery W."/>
            <person name="Warren W."/>
            <person name="Wilson R.K."/>
        </authorList>
    </citation>
    <scope>NUCLEOTIDE SEQUENCE</scope>
    <source>
        <strain evidence="7">female</strain>
    </source>
</reference>
<protein>
    <recommendedName>
        <fullName evidence="5">Ig-like domain-containing protein</fullName>
    </recommendedName>
</protein>
<dbReference type="Proteomes" id="UP000018467">
    <property type="component" value="Unassembled WGS sequence"/>
</dbReference>
<dbReference type="SUPFAM" id="SSF54452">
    <property type="entry name" value="MHC antigen-recognition domain"/>
    <property type="match status" value="1"/>
</dbReference>
<feature type="transmembrane region" description="Helical" evidence="3">
    <location>
        <begin position="204"/>
        <end position="229"/>
    </location>
</feature>
<dbReference type="PANTHER" id="PTHR19944">
    <property type="entry name" value="MHC CLASS II-RELATED"/>
    <property type="match status" value="1"/>
</dbReference>